<dbReference type="SUPFAM" id="SSF53098">
    <property type="entry name" value="Ribonuclease H-like"/>
    <property type="match status" value="1"/>
</dbReference>
<feature type="domain" description="Integrase catalytic" evidence="1">
    <location>
        <begin position="117"/>
        <end position="211"/>
    </location>
</feature>
<evidence type="ECO:0000259" key="1">
    <source>
        <dbReference type="Pfam" id="PF00665"/>
    </source>
</evidence>
<dbReference type="PATRIC" id="fig|1121353.3.peg.568"/>
<reference evidence="2 3" key="1">
    <citation type="submission" date="2013-02" db="EMBL/GenBank/DDBJ databases">
        <title>The complete genome sequence of Corynebacterium callunae DSM 20147.</title>
        <authorList>
            <person name="Ruckert C."/>
            <person name="Albersmeier A."/>
            <person name="Kalinowski J."/>
        </authorList>
    </citation>
    <scope>NUCLEOTIDE SEQUENCE [LARGE SCALE GENOMIC DNA]</scope>
    <source>
        <strain evidence="2 3">DSM 20147</strain>
    </source>
</reference>
<protein>
    <submittedName>
        <fullName evidence="2">Transposase</fullName>
    </submittedName>
</protein>
<dbReference type="GO" id="GO:0003676">
    <property type="term" value="F:nucleic acid binding"/>
    <property type="evidence" value="ECO:0007669"/>
    <property type="project" value="InterPro"/>
</dbReference>
<dbReference type="HOGENOM" id="CLU_027402_4_2_11"/>
<dbReference type="Gene3D" id="3.30.420.10">
    <property type="entry name" value="Ribonuclease H-like superfamily/Ribonuclease H"/>
    <property type="match status" value="1"/>
</dbReference>
<keyword evidence="3" id="KW-1185">Reference proteome</keyword>
<sequence length="237" mass="26460">MCTKLGMSRASYYRWAKPAGLTPTAIRHLELRAEVAQEFEKSNQMAGRDQLTTLLNQRGVKVSTGTVGSIMNELAVRARRMRAWKNTTVSDPSARTEHIKNHMLDSQGKRDFTATVPGTRLVGDITYLKTGSGWLYVATVIDLATRMVVGWSMDSTMRTPLVINALAMARNHGRLHPEGAIFHSDRGSQYTSEQFQTWCAGNKITQSMGLTGVCWDNGSRGEFFLTFEDRNVSPLRL</sequence>
<dbReference type="STRING" id="1121353.H924_02725"/>
<name>M1UJK7_9CORY</name>
<organism evidence="2 3">
    <name type="scientific">Corynebacterium callunae DSM 20147</name>
    <dbReference type="NCBI Taxonomy" id="1121353"/>
    <lineage>
        <taxon>Bacteria</taxon>
        <taxon>Bacillati</taxon>
        <taxon>Actinomycetota</taxon>
        <taxon>Actinomycetes</taxon>
        <taxon>Mycobacteriales</taxon>
        <taxon>Corynebacteriaceae</taxon>
        <taxon>Corynebacterium</taxon>
    </lineage>
</organism>
<dbReference type="InterPro" id="IPR001584">
    <property type="entry name" value="Integrase_cat-core"/>
</dbReference>
<dbReference type="PANTHER" id="PTHR46889:SF4">
    <property type="entry name" value="TRANSPOSASE INSO FOR INSERTION SEQUENCE ELEMENT IS911B-RELATED"/>
    <property type="match status" value="1"/>
</dbReference>
<dbReference type="GO" id="GO:0015074">
    <property type="term" value="P:DNA integration"/>
    <property type="evidence" value="ECO:0007669"/>
    <property type="project" value="InterPro"/>
</dbReference>
<dbReference type="AlphaFoldDB" id="M1UJK7"/>
<proteinExistence type="predicted"/>
<dbReference type="Proteomes" id="UP000011760">
    <property type="component" value="Chromosome"/>
</dbReference>
<dbReference type="InterPro" id="IPR048020">
    <property type="entry name" value="Transpos_IS3"/>
</dbReference>
<dbReference type="NCBIfam" id="NF033516">
    <property type="entry name" value="transpos_IS3"/>
    <property type="match status" value="1"/>
</dbReference>
<evidence type="ECO:0000313" key="2">
    <source>
        <dbReference type="EMBL" id="AGG65999.1"/>
    </source>
</evidence>
<evidence type="ECO:0000313" key="3">
    <source>
        <dbReference type="Proteomes" id="UP000011760"/>
    </source>
</evidence>
<dbReference type="PANTHER" id="PTHR46889">
    <property type="entry name" value="TRANSPOSASE INSF FOR INSERTION SEQUENCE IS3B-RELATED"/>
    <property type="match status" value="1"/>
</dbReference>
<dbReference type="InterPro" id="IPR036397">
    <property type="entry name" value="RNaseH_sf"/>
</dbReference>
<dbReference type="eggNOG" id="COG2801">
    <property type="taxonomic scope" value="Bacteria"/>
</dbReference>
<dbReference type="KEGG" id="ccn:H924_02725"/>
<dbReference type="InterPro" id="IPR050900">
    <property type="entry name" value="Transposase_IS3/IS150/IS904"/>
</dbReference>
<dbReference type="Pfam" id="PF00665">
    <property type="entry name" value="rve"/>
    <property type="match status" value="1"/>
</dbReference>
<dbReference type="InterPro" id="IPR012337">
    <property type="entry name" value="RNaseH-like_sf"/>
</dbReference>
<gene>
    <name evidence="2" type="ORF">H924_02725</name>
</gene>
<accession>M1UJK7</accession>
<dbReference type="EMBL" id="CP004354">
    <property type="protein sequence ID" value="AGG65999.1"/>
    <property type="molecule type" value="Genomic_DNA"/>
</dbReference>